<feature type="binding site" evidence="9">
    <location>
        <position position="233"/>
    </location>
    <ligand>
        <name>substrate</name>
    </ligand>
</feature>
<evidence type="ECO:0000256" key="10">
    <source>
        <dbReference type="PROSITE-ProRule" id="PRU10056"/>
    </source>
</evidence>
<name>A0A917L8R3_9ACTN</name>
<accession>A0A917L8R3</accession>
<dbReference type="AlphaFoldDB" id="A0A917L8R3"/>
<keyword evidence="13" id="KW-1185">Reference proteome</keyword>
<evidence type="ECO:0000256" key="11">
    <source>
        <dbReference type="RuleBase" id="RU361186"/>
    </source>
</evidence>
<dbReference type="Gene3D" id="3.20.20.40">
    <property type="entry name" value="1, 4-beta cellobiohydrolase"/>
    <property type="match status" value="1"/>
</dbReference>
<evidence type="ECO:0000256" key="7">
    <source>
        <dbReference type="ARBA" id="ARBA00023326"/>
    </source>
</evidence>
<dbReference type="PANTHER" id="PTHR34876">
    <property type="match status" value="1"/>
</dbReference>
<keyword evidence="2 11" id="KW-0378">Hydrolase</keyword>
<keyword evidence="3 11" id="KW-0136">Cellulose degradation</keyword>
<dbReference type="SUPFAM" id="SSF51989">
    <property type="entry name" value="Glycosyl hydrolases family 6, cellulases"/>
    <property type="match status" value="1"/>
</dbReference>
<feature type="active site" description="Proton donor" evidence="8">
    <location>
        <position position="160"/>
    </location>
</feature>
<dbReference type="PRINTS" id="PR00733">
    <property type="entry name" value="GLHYDRLASE6"/>
</dbReference>
<keyword evidence="6 11" id="KW-0326">Glycosidase</keyword>
<proteinExistence type="inferred from homology"/>
<feature type="binding site" evidence="9">
    <location>
        <position position="205"/>
    </location>
    <ligand>
        <name>substrate</name>
    </ligand>
</feature>
<keyword evidence="4" id="KW-1015">Disulfide bond</keyword>
<feature type="binding site" evidence="9">
    <location>
        <position position="314"/>
    </location>
    <ligand>
        <name>substrate</name>
    </ligand>
</feature>
<dbReference type="EMBL" id="BMMU01000021">
    <property type="protein sequence ID" value="GGJ52044.1"/>
    <property type="molecule type" value="Genomic_DNA"/>
</dbReference>
<dbReference type="InterPro" id="IPR036434">
    <property type="entry name" value="Beta_cellobiohydrolase_sf"/>
</dbReference>
<keyword evidence="1" id="KW-0732">Signal</keyword>
<reference evidence="12" key="2">
    <citation type="submission" date="2020-09" db="EMBL/GenBank/DDBJ databases">
        <authorList>
            <person name="Sun Q."/>
            <person name="Zhou Y."/>
        </authorList>
    </citation>
    <scope>NUCLEOTIDE SEQUENCE</scope>
    <source>
        <strain evidence="12">CGMCC 4.7272</strain>
    </source>
</reference>
<reference evidence="12" key="1">
    <citation type="journal article" date="2014" name="Int. J. Syst. Evol. Microbiol.">
        <title>Complete genome sequence of Corynebacterium casei LMG S-19264T (=DSM 44701T), isolated from a smear-ripened cheese.</title>
        <authorList>
            <consortium name="US DOE Joint Genome Institute (JGI-PGF)"/>
            <person name="Walter F."/>
            <person name="Albersmeier A."/>
            <person name="Kalinowski J."/>
            <person name="Ruckert C."/>
        </authorList>
    </citation>
    <scope>NUCLEOTIDE SEQUENCE</scope>
    <source>
        <strain evidence="12">CGMCC 4.7272</strain>
    </source>
</reference>
<dbReference type="Proteomes" id="UP000625682">
    <property type="component" value="Unassembled WGS sequence"/>
</dbReference>
<comment type="caution">
    <text evidence="12">The sequence shown here is derived from an EMBL/GenBank/DDBJ whole genome shotgun (WGS) entry which is preliminary data.</text>
</comment>
<dbReference type="EC" id="3.2.1.-" evidence="11"/>
<comment type="similarity">
    <text evidence="11">Belongs to the glycosyl hydrolase family 6.</text>
</comment>
<dbReference type="GO" id="GO:0004553">
    <property type="term" value="F:hydrolase activity, hydrolyzing O-glycosyl compounds"/>
    <property type="evidence" value="ECO:0007669"/>
    <property type="project" value="InterPro"/>
</dbReference>
<feature type="binding site" evidence="9">
    <location>
        <position position="282"/>
    </location>
    <ligand>
        <name>substrate</name>
    </ligand>
</feature>
<sequence>MVVLLVGGCCVGVLGTGEEDARTAGPGTGASVGSGEYAGGREGAGFEPLWVDPRSPAARQAAEWRLAGRDEDAELMDRIASRPQAAWVTGESPRAEVQTVTMAAARDGRTAVLVAYDIPGRDCGQYSGGGALGGLDYRTWVDGFAAGLGDRGAYVIVEPDAVAQVVAGCAQVDAEERYALLAYAVERIKRQPHARVYLDAGNSGWIPQPARLVEALRSAGVGQADGFALNVSNFQTDQDSSVYGDTLSRALGGKHYVVDTSRNGNGPYSGTDTGIGADAESWCNPPGRALGTPPTTVTGRPRLDAQLWIKRPGESDGTCRGGPPAGQWWSSYALELARNARS</sequence>
<evidence type="ECO:0000313" key="13">
    <source>
        <dbReference type="Proteomes" id="UP000625682"/>
    </source>
</evidence>
<dbReference type="Pfam" id="PF01341">
    <property type="entry name" value="Glyco_hydro_6"/>
    <property type="match status" value="1"/>
</dbReference>
<dbReference type="InterPro" id="IPR001524">
    <property type="entry name" value="Glyco_hydro_6_CS"/>
</dbReference>
<dbReference type="InterPro" id="IPR016288">
    <property type="entry name" value="Beta_cellobiohydrolase"/>
</dbReference>
<keyword evidence="7 11" id="KW-0624">Polysaccharide degradation</keyword>
<gene>
    <name evidence="12" type="ORF">GCM10012282_56320</name>
</gene>
<dbReference type="PROSITE" id="PS00655">
    <property type="entry name" value="GLYCOSYL_HYDROL_F6_1"/>
    <property type="match status" value="1"/>
</dbReference>
<feature type="binding site" evidence="9">
    <location>
        <position position="310"/>
    </location>
    <ligand>
        <name>substrate</name>
    </ligand>
</feature>
<evidence type="ECO:0000256" key="6">
    <source>
        <dbReference type="ARBA" id="ARBA00023295"/>
    </source>
</evidence>
<evidence type="ECO:0000256" key="9">
    <source>
        <dbReference type="PIRSR" id="PIRSR001100-2"/>
    </source>
</evidence>
<feature type="binding site" evidence="9">
    <location>
        <position position="87"/>
    </location>
    <ligand>
        <name>substrate</name>
    </ligand>
</feature>
<evidence type="ECO:0000256" key="2">
    <source>
        <dbReference type="ARBA" id="ARBA00022801"/>
    </source>
</evidence>
<dbReference type="GO" id="GO:0030245">
    <property type="term" value="P:cellulose catabolic process"/>
    <property type="evidence" value="ECO:0007669"/>
    <property type="project" value="UniProtKB-KW"/>
</dbReference>
<organism evidence="12 13">
    <name type="scientific">Streptomyces lacrimifluminis</name>
    <dbReference type="NCBI Taxonomy" id="1500077"/>
    <lineage>
        <taxon>Bacteria</taxon>
        <taxon>Bacillati</taxon>
        <taxon>Actinomycetota</taxon>
        <taxon>Actinomycetes</taxon>
        <taxon>Kitasatosporales</taxon>
        <taxon>Streptomycetaceae</taxon>
        <taxon>Streptomyces</taxon>
    </lineage>
</organism>
<evidence type="ECO:0000256" key="5">
    <source>
        <dbReference type="ARBA" id="ARBA00023277"/>
    </source>
</evidence>
<dbReference type="PIRSF" id="PIRSF001100">
    <property type="entry name" value="Beta_cellobiohydrolase"/>
    <property type="match status" value="1"/>
</dbReference>
<evidence type="ECO:0000256" key="1">
    <source>
        <dbReference type="ARBA" id="ARBA00022729"/>
    </source>
</evidence>
<feature type="active site" description="Proton acceptor" evidence="8">
    <location>
        <position position="316"/>
    </location>
</feature>
<evidence type="ECO:0000256" key="4">
    <source>
        <dbReference type="ARBA" id="ARBA00023157"/>
    </source>
</evidence>
<feature type="active site" evidence="10">
    <location>
        <position position="122"/>
    </location>
</feature>
<protein>
    <recommendedName>
        <fullName evidence="11">Glucanase</fullName>
        <ecNumber evidence="11">3.2.1.-</ecNumber>
    </recommendedName>
</protein>
<evidence type="ECO:0000256" key="8">
    <source>
        <dbReference type="PIRSR" id="PIRSR001100-1"/>
    </source>
</evidence>
<keyword evidence="5 11" id="KW-0119">Carbohydrate metabolism</keyword>
<evidence type="ECO:0000256" key="3">
    <source>
        <dbReference type="ARBA" id="ARBA00023001"/>
    </source>
</evidence>
<evidence type="ECO:0000313" key="12">
    <source>
        <dbReference type="EMBL" id="GGJ52044.1"/>
    </source>
</evidence>
<dbReference type="PANTHER" id="PTHR34876:SF4">
    <property type="entry name" value="1,4-BETA-D-GLUCAN CELLOBIOHYDROLASE C-RELATED"/>
    <property type="match status" value="1"/>
</dbReference>